<keyword evidence="1" id="KW-0732">Signal</keyword>
<reference evidence="2 3" key="1">
    <citation type="submission" date="2019-03" db="EMBL/GenBank/DDBJ databases">
        <title>Genomic Encyclopedia of Type Strains, Phase IV (KMG-IV): sequencing the most valuable type-strain genomes for metagenomic binning, comparative biology and taxonomic classification.</title>
        <authorList>
            <person name="Goeker M."/>
        </authorList>
    </citation>
    <scope>NUCLEOTIDE SEQUENCE [LARGE SCALE GENOMIC DNA]</scope>
    <source>
        <strain evidence="2 3">DSM 25903</strain>
    </source>
</reference>
<name>A0A4R7BXC0_9HYPH</name>
<dbReference type="OrthoDB" id="7998449at2"/>
<evidence type="ECO:0000313" key="3">
    <source>
        <dbReference type="Proteomes" id="UP000295122"/>
    </source>
</evidence>
<gene>
    <name evidence="2" type="ORF">EV668_2698</name>
</gene>
<accession>A0A4R7BXC0</accession>
<dbReference type="Proteomes" id="UP000295122">
    <property type="component" value="Unassembled WGS sequence"/>
</dbReference>
<proteinExistence type="predicted"/>
<keyword evidence="3" id="KW-1185">Reference proteome</keyword>
<comment type="caution">
    <text evidence="2">The sequence shown here is derived from an EMBL/GenBank/DDBJ whole genome shotgun (WGS) entry which is preliminary data.</text>
</comment>
<organism evidence="2 3">
    <name type="scientific">Enterovirga rhinocerotis</name>
    <dbReference type="NCBI Taxonomy" id="1339210"/>
    <lineage>
        <taxon>Bacteria</taxon>
        <taxon>Pseudomonadati</taxon>
        <taxon>Pseudomonadota</taxon>
        <taxon>Alphaproteobacteria</taxon>
        <taxon>Hyphomicrobiales</taxon>
        <taxon>Methylobacteriaceae</taxon>
        <taxon>Enterovirga</taxon>
    </lineage>
</organism>
<protein>
    <submittedName>
        <fullName evidence="2">Uncharacterized protein</fullName>
    </submittedName>
</protein>
<dbReference type="RefSeq" id="WP_133770809.1">
    <property type="nucleotide sequence ID" value="NZ_SNZR01000013.1"/>
</dbReference>
<sequence length="87" mass="9217">MKRIVLAVALTAIAASAVPASAQYYGPPPPGYGYYDPYGPPRRYRAPRMSDVCATSRGSCPIGGFVPYGSSCRCFIPGFGYKRGGAM</sequence>
<feature type="signal peptide" evidence="1">
    <location>
        <begin position="1"/>
        <end position="22"/>
    </location>
</feature>
<feature type="chain" id="PRO_5021001102" evidence="1">
    <location>
        <begin position="23"/>
        <end position="87"/>
    </location>
</feature>
<evidence type="ECO:0000313" key="2">
    <source>
        <dbReference type="EMBL" id="TDR89862.1"/>
    </source>
</evidence>
<evidence type="ECO:0000256" key="1">
    <source>
        <dbReference type="SAM" id="SignalP"/>
    </source>
</evidence>
<dbReference type="EMBL" id="SNZR01000013">
    <property type="protein sequence ID" value="TDR89862.1"/>
    <property type="molecule type" value="Genomic_DNA"/>
</dbReference>
<dbReference type="AlphaFoldDB" id="A0A4R7BXC0"/>